<dbReference type="HOGENOM" id="CLU_042529_2_0_1"/>
<dbReference type="Proteomes" id="UP000015441">
    <property type="component" value="Unassembled WGS sequence"/>
</dbReference>
<comment type="catalytic activity">
    <reaction evidence="12">
        <text>a hydroperoxide + [thioredoxin]-dithiol = an alcohol + [thioredoxin]-disulfide + H2O</text>
        <dbReference type="Rhea" id="RHEA:62620"/>
        <dbReference type="Rhea" id="RHEA-COMP:10698"/>
        <dbReference type="Rhea" id="RHEA-COMP:10700"/>
        <dbReference type="ChEBI" id="CHEBI:15377"/>
        <dbReference type="ChEBI" id="CHEBI:29950"/>
        <dbReference type="ChEBI" id="CHEBI:30879"/>
        <dbReference type="ChEBI" id="CHEBI:35924"/>
        <dbReference type="ChEBI" id="CHEBI:50058"/>
        <dbReference type="EC" id="1.11.1.24"/>
    </reaction>
</comment>
<dbReference type="AlphaFoldDB" id="N1JIX5"/>
<evidence type="ECO:0000256" key="1">
    <source>
        <dbReference type="ARBA" id="ARBA00004123"/>
    </source>
</evidence>
<dbReference type="GO" id="GO:0008379">
    <property type="term" value="F:thioredoxin peroxidase activity"/>
    <property type="evidence" value="ECO:0007669"/>
    <property type="project" value="TreeGrafter"/>
</dbReference>
<evidence type="ECO:0000256" key="8">
    <source>
        <dbReference type="ARBA" id="ARBA00023242"/>
    </source>
</evidence>
<comment type="similarity">
    <text evidence="11">Belongs to the peroxiredoxin family. BCP/PrxQ subfamily.</text>
</comment>
<accession>N1JIX5</accession>
<name>N1JIX5_BLUG1</name>
<dbReference type="PROSITE" id="PS51352">
    <property type="entry name" value="THIOREDOXIN_2"/>
    <property type="match status" value="1"/>
</dbReference>
<evidence type="ECO:0000256" key="10">
    <source>
        <dbReference type="ARBA" id="ARBA00032824"/>
    </source>
</evidence>
<dbReference type="PANTHER" id="PTHR42801">
    <property type="entry name" value="THIOREDOXIN-DEPENDENT PEROXIDE REDUCTASE"/>
    <property type="match status" value="1"/>
</dbReference>
<evidence type="ECO:0000256" key="11">
    <source>
        <dbReference type="ARBA" id="ARBA00038489"/>
    </source>
</evidence>
<evidence type="ECO:0000259" key="14">
    <source>
        <dbReference type="PROSITE" id="PS51352"/>
    </source>
</evidence>
<evidence type="ECO:0000256" key="13">
    <source>
        <dbReference type="ARBA" id="ARBA00077538"/>
    </source>
</evidence>
<evidence type="ECO:0000256" key="2">
    <source>
        <dbReference type="ARBA" id="ARBA00011245"/>
    </source>
</evidence>
<organism evidence="15 16">
    <name type="scientific">Blumeria graminis f. sp. hordei (strain DH14)</name>
    <name type="common">Barley powdery mildew</name>
    <name type="synonym">Oidium monilioides f. sp. hordei</name>
    <dbReference type="NCBI Taxonomy" id="546991"/>
    <lineage>
        <taxon>Eukaryota</taxon>
        <taxon>Fungi</taxon>
        <taxon>Dikarya</taxon>
        <taxon>Ascomycota</taxon>
        <taxon>Pezizomycotina</taxon>
        <taxon>Leotiomycetes</taxon>
        <taxon>Erysiphales</taxon>
        <taxon>Erysiphaceae</taxon>
        <taxon>Blumeria</taxon>
        <taxon>Blumeria hordei</taxon>
    </lineage>
</organism>
<keyword evidence="9" id="KW-0676">Redox-active center</keyword>
<dbReference type="InterPro" id="IPR013766">
    <property type="entry name" value="Thioredoxin_domain"/>
</dbReference>
<dbReference type="InParanoid" id="N1JIX5"/>
<evidence type="ECO:0000256" key="3">
    <source>
        <dbReference type="ARBA" id="ARBA00013017"/>
    </source>
</evidence>
<comment type="caution">
    <text evidence="15">The sequence shown here is derived from an EMBL/GenBank/DDBJ whole genome shotgun (WGS) entry which is preliminary data.</text>
</comment>
<proteinExistence type="inferred from homology"/>
<keyword evidence="5" id="KW-0049">Antioxidant</keyword>
<dbReference type="GO" id="GO:0034599">
    <property type="term" value="P:cellular response to oxidative stress"/>
    <property type="evidence" value="ECO:0007669"/>
    <property type="project" value="UniProtKB-ARBA"/>
</dbReference>
<dbReference type="InterPro" id="IPR050924">
    <property type="entry name" value="Peroxiredoxin_BCP/PrxQ"/>
</dbReference>
<keyword evidence="4" id="KW-0575">Peroxidase</keyword>
<dbReference type="InterPro" id="IPR036249">
    <property type="entry name" value="Thioredoxin-like_sf"/>
</dbReference>
<comment type="subunit">
    <text evidence="2">Monomer.</text>
</comment>
<sequence length="235" mass="25045">MPPELRKRKVSTVETPTAATVKKSKQIKTLKDITEPKIVPKVTKTKPKSLAEAPIKKAAGANLKSTNSKIKVGETLSLDGFGGEFETNEGVTTTLQELVDESTAGVVLFTYPKASTPGCTTQACLFRDQYKPLTASGFSIYGLSKDSPKSNTNFKTKQKLPYPLLCDPNASLITAIGLRKPPSGTTRGVFIIDKTGKVLAAEPGGPAATVEVAKRIIEQGTSERLSSSDEEGESE</sequence>
<reference evidence="15 16" key="1">
    <citation type="journal article" date="2010" name="Science">
        <title>Genome expansion and gene loss in powdery mildew fungi reveal tradeoffs in extreme parasitism.</title>
        <authorList>
            <person name="Spanu P.D."/>
            <person name="Abbott J.C."/>
            <person name="Amselem J."/>
            <person name="Burgis T.A."/>
            <person name="Soanes D.M."/>
            <person name="Stueber K."/>
            <person name="Ver Loren van Themaat E."/>
            <person name="Brown J.K.M."/>
            <person name="Butcher S.A."/>
            <person name="Gurr S.J."/>
            <person name="Lebrun M.-H."/>
            <person name="Ridout C.J."/>
            <person name="Schulze-Lefert P."/>
            <person name="Talbot N.J."/>
            <person name="Ahmadinejad N."/>
            <person name="Ametz C."/>
            <person name="Barton G.R."/>
            <person name="Benjdia M."/>
            <person name="Bidzinski P."/>
            <person name="Bindschedler L.V."/>
            <person name="Both M."/>
            <person name="Brewer M.T."/>
            <person name="Cadle-Davidson L."/>
            <person name="Cadle-Davidson M.M."/>
            <person name="Collemare J."/>
            <person name="Cramer R."/>
            <person name="Frenkel O."/>
            <person name="Godfrey D."/>
            <person name="Harriman J."/>
            <person name="Hoede C."/>
            <person name="King B.C."/>
            <person name="Klages S."/>
            <person name="Kleemann J."/>
            <person name="Knoll D."/>
            <person name="Koti P.S."/>
            <person name="Kreplak J."/>
            <person name="Lopez-Ruiz F.J."/>
            <person name="Lu X."/>
            <person name="Maekawa T."/>
            <person name="Mahanil S."/>
            <person name="Micali C."/>
            <person name="Milgroom M.G."/>
            <person name="Montana G."/>
            <person name="Noir S."/>
            <person name="O'Connell R.J."/>
            <person name="Oberhaensli S."/>
            <person name="Parlange F."/>
            <person name="Pedersen C."/>
            <person name="Quesneville H."/>
            <person name="Reinhardt R."/>
            <person name="Rott M."/>
            <person name="Sacristan S."/>
            <person name="Schmidt S.M."/>
            <person name="Schoen M."/>
            <person name="Skamnioti P."/>
            <person name="Sommer H."/>
            <person name="Stephens A."/>
            <person name="Takahara H."/>
            <person name="Thordal-Christensen H."/>
            <person name="Vigouroux M."/>
            <person name="Wessling R."/>
            <person name="Wicker T."/>
            <person name="Panstruga R."/>
        </authorList>
    </citation>
    <scope>NUCLEOTIDE SEQUENCE [LARGE SCALE GENOMIC DNA]</scope>
    <source>
        <strain evidence="15">DH14</strain>
    </source>
</reference>
<evidence type="ECO:0000313" key="15">
    <source>
        <dbReference type="EMBL" id="CCU78340.1"/>
    </source>
</evidence>
<dbReference type="GO" id="GO:0005737">
    <property type="term" value="C:cytoplasm"/>
    <property type="evidence" value="ECO:0007669"/>
    <property type="project" value="TreeGrafter"/>
</dbReference>
<evidence type="ECO:0000256" key="6">
    <source>
        <dbReference type="ARBA" id="ARBA00023002"/>
    </source>
</evidence>
<feature type="domain" description="Thioredoxin" evidence="14">
    <location>
        <begin position="52"/>
        <end position="222"/>
    </location>
</feature>
<dbReference type="InterPro" id="IPR000866">
    <property type="entry name" value="AhpC/TSA"/>
</dbReference>
<dbReference type="GO" id="GO:0045454">
    <property type="term" value="P:cell redox homeostasis"/>
    <property type="evidence" value="ECO:0007669"/>
    <property type="project" value="TreeGrafter"/>
</dbReference>
<dbReference type="PANTHER" id="PTHR42801:SF23">
    <property type="entry name" value="PEROXIREDOXIN DOT5"/>
    <property type="match status" value="1"/>
</dbReference>
<dbReference type="STRING" id="546991.N1JIX5"/>
<evidence type="ECO:0000313" key="16">
    <source>
        <dbReference type="Proteomes" id="UP000015441"/>
    </source>
</evidence>
<dbReference type="EC" id="1.11.1.24" evidence="3"/>
<dbReference type="FunFam" id="3.40.30.10:FF:000157">
    <property type="entry name" value="DOT5p Nuclear thiol peroxidase"/>
    <property type="match status" value="1"/>
</dbReference>
<protein>
    <recommendedName>
        <fullName evidence="3">thioredoxin-dependent peroxiredoxin</fullName>
        <ecNumber evidence="3">1.11.1.24</ecNumber>
    </recommendedName>
    <alternativeName>
        <fullName evidence="13">Nuclear thiol peroxidase</fullName>
    </alternativeName>
    <alternativeName>
        <fullName evidence="10">Thioredoxin peroxidase</fullName>
    </alternativeName>
</protein>
<keyword evidence="8" id="KW-0539">Nucleus</keyword>
<evidence type="ECO:0000256" key="4">
    <source>
        <dbReference type="ARBA" id="ARBA00022559"/>
    </source>
</evidence>
<keyword evidence="6" id="KW-0560">Oxidoreductase</keyword>
<dbReference type="Gene3D" id="3.40.30.10">
    <property type="entry name" value="Glutaredoxin"/>
    <property type="match status" value="1"/>
</dbReference>
<evidence type="ECO:0000256" key="12">
    <source>
        <dbReference type="ARBA" id="ARBA00049091"/>
    </source>
</evidence>
<keyword evidence="7" id="KW-1015">Disulfide bond</keyword>
<evidence type="ECO:0000256" key="5">
    <source>
        <dbReference type="ARBA" id="ARBA00022862"/>
    </source>
</evidence>
<dbReference type="Pfam" id="PF00578">
    <property type="entry name" value="AhpC-TSA"/>
    <property type="match status" value="1"/>
</dbReference>
<evidence type="ECO:0000256" key="7">
    <source>
        <dbReference type="ARBA" id="ARBA00023157"/>
    </source>
</evidence>
<dbReference type="CDD" id="cd03017">
    <property type="entry name" value="PRX_BCP"/>
    <property type="match status" value="1"/>
</dbReference>
<dbReference type="EMBL" id="CAUH01003984">
    <property type="protein sequence ID" value="CCU78340.1"/>
    <property type="molecule type" value="Genomic_DNA"/>
</dbReference>
<keyword evidence="15" id="KW-0477">Merozoite</keyword>
<dbReference type="FunCoup" id="N1JIX5">
    <property type="interactions" value="22"/>
</dbReference>
<comment type="subcellular location">
    <subcellularLocation>
        <location evidence="1">Nucleus</location>
    </subcellularLocation>
</comment>
<dbReference type="eggNOG" id="KOG0855">
    <property type="taxonomic scope" value="Eukaryota"/>
</dbReference>
<dbReference type="SUPFAM" id="SSF52833">
    <property type="entry name" value="Thioredoxin-like"/>
    <property type="match status" value="1"/>
</dbReference>
<keyword evidence="16" id="KW-1185">Reference proteome</keyword>
<dbReference type="GO" id="GO:0005634">
    <property type="term" value="C:nucleus"/>
    <property type="evidence" value="ECO:0007669"/>
    <property type="project" value="UniProtKB-SubCell"/>
</dbReference>
<dbReference type="OrthoDB" id="338622at2759"/>
<evidence type="ECO:0000256" key="9">
    <source>
        <dbReference type="ARBA" id="ARBA00023284"/>
    </source>
</evidence>
<gene>
    <name evidence="15" type="ORF">BGHDH14_bgh04299</name>
</gene>